<evidence type="ECO:0000313" key="2">
    <source>
        <dbReference type="Proteomes" id="UP000015104"/>
    </source>
</evidence>
<dbReference type="AlphaFoldDB" id="T1KPU9"/>
<accession>T1KPU9</accession>
<name>T1KPU9_TETUR</name>
<reference evidence="2" key="1">
    <citation type="submission" date="2011-08" db="EMBL/GenBank/DDBJ databases">
        <authorList>
            <person name="Rombauts S."/>
        </authorList>
    </citation>
    <scope>NUCLEOTIDE SEQUENCE</scope>
    <source>
        <strain evidence="2">London</strain>
    </source>
</reference>
<evidence type="ECO:0000313" key="1">
    <source>
        <dbReference type="EnsemblMetazoa" id="tetur17g01800.1"/>
    </source>
</evidence>
<organism evidence="1 2">
    <name type="scientific">Tetranychus urticae</name>
    <name type="common">Two-spotted spider mite</name>
    <dbReference type="NCBI Taxonomy" id="32264"/>
    <lineage>
        <taxon>Eukaryota</taxon>
        <taxon>Metazoa</taxon>
        <taxon>Ecdysozoa</taxon>
        <taxon>Arthropoda</taxon>
        <taxon>Chelicerata</taxon>
        <taxon>Arachnida</taxon>
        <taxon>Acari</taxon>
        <taxon>Acariformes</taxon>
        <taxon>Trombidiformes</taxon>
        <taxon>Prostigmata</taxon>
        <taxon>Eleutherengona</taxon>
        <taxon>Raphignathae</taxon>
        <taxon>Tetranychoidea</taxon>
        <taxon>Tetranychidae</taxon>
        <taxon>Tetranychus</taxon>
    </lineage>
</organism>
<dbReference type="EnsemblMetazoa" id="tetur17g01800.1">
    <property type="protein sequence ID" value="tetur17g01800.1"/>
    <property type="gene ID" value="tetur17g01800"/>
</dbReference>
<sequence>MNERKDILTMKLLKGKDNSSCASIQLIPPSPVTKSKVSFPNLSTKLCKNSTSYN</sequence>
<reference evidence="1" key="2">
    <citation type="submission" date="2015-06" db="UniProtKB">
        <authorList>
            <consortium name="EnsemblMetazoa"/>
        </authorList>
    </citation>
    <scope>IDENTIFICATION</scope>
</reference>
<keyword evidence="2" id="KW-1185">Reference proteome</keyword>
<protein>
    <submittedName>
        <fullName evidence="1">Uncharacterized protein</fullName>
    </submittedName>
</protein>
<dbReference type="EMBL" id="CAEY01000339">
    <property type="status" value="NOT_ANNOTATED_CDS"/>
    <property type="molecule type" value="Genomic_DNA"/>
</dbReference>
<proteinExistence type="predicted"/>
<dbReference type="HOGENOM" id="CLU_3052942_0_0_1"/>
<dbReference type="Proteomes" id="UP000015104">
    <property type="component" value="Unassembled WGS sequence"/>
</dbReference>